<organism evidence="1 2">
    <name type="scientific">Algibacter agarivorans</name>
    <dbReference type="NCBI Taxonomy" id="1109741"/>
    <lineage>
        <taxon>Bacteria</taxon>
        <taxon>Pseudomonadati</taxon>
        <taxon>Bacteroidota</taxon>
        <taxon>Flavobacteriia</taxon>
        <taxon>Flavobacteriales</taxon>
        <taxon>Flavobacteriaceae</taxon>
        <taxon>Algibacter</taxon>
    </lineage>
</organism>
<keyword evidence="2" id="KW-1185">Reference proteome</keyword>
<proteinExistence type="predicted"/>
<sequence length="469" mass="54337">MSKKVFVLVSDGVSIRNFAYTSFLYLAKEKNIDLVFWNSTPFSLQDINVREVEINKPKPSALTDLIKTALIRIELNLFTKRDKDLIYQKYKFPLSYKNLKSTIKSLFVKLIVGIFNSEEGIKQLRSKMIVLERKTEYYKQCKLSLEKEKPDFVFSTSQRAVTAISPLTAAQDLDITTAAFIYSWDNIPKATTVVTADYYCVWSEHMKKELLHYQKYIEPKQIKVTGTPQFENHFDASLKESKVKFFKTHGLDLNKKYICFSGDDITTSPKDELYLRDLAKAVEVLNNKSHNVGIIFRRCPVDFSNRYDGVLEKYKDIIVSIEPIWEKKGGAWNSIMPTKADYKLQTNIVEHTECVVNLGSSMVFDYAAYGKPCAFMNYNYFNDEAKPQKGVYVYDFVHFRSKPSKDVVCWLKHPDDISKDIENLLKDSNKTVKASQEWFNAINQYPHSLASERILNDMHKLISLKNKQL</sequence>
<accession>A0ABP9GHG8</accession>
<dbReference type="EMBL" id="BAABJJ010000018">
    <property type="protein sequence ID" value="GAA4942962.1"/>
    <property type="molecule type" value="Genomic_DNA"/>
</dbReference>
<gene>
    <name evidence="1" type="ORF">GCM10023314_15030</name>
</gene>
<evidence type="ECO:0000313" key="2">
    <source>
        <dbReference type="Proteomes" id="UP001501302"/>
    </source>
</evidence>
<evidence type="ECO:0000313" key="1">
    <source>
        <dbReference type="EMBL" id="GAA4942962.1"/>
    </source>
</evidence>
<dbReference type="RefSeq" id="WP_345191180.1">
    <property type="nucleotide sequence ID" value="NZ_BAABJJ010000018.1"/>
</dbReference>
<dbReference type="Gene3D" id="3.40.50.12580">
    <property type="match status" value="1"/>
</dbReference>
<dbReference type="SUPFAM" id="SSF53756">
    <property type="entry name" value="UDP-Glycosyltransferase/glycogen phosphorylase"/>
    <property type="match status" value="1"/>
</dbReference>
<comment type="caution">
    <text evidence="1">The sequence shown here is derived from an EMBL/GenBank/DDBJ whole genome shotgun (WGS) entry which is preliminary data.</text>
</comment>
<name>A0ABP9GHG8_9FLAO</name>
<protein>
    <recommendedName>
        <fullName evidence="3">UDP-glycosyltransferase</fullName>
    </recommendedName>
</protein>
<dbReference type="InterPro" id="IPR043148">
    <property type="entry name" value="TagF_C"/>
</dbReference>
<dbReference type="Proteomes" id="UP001501302">
    <property type="component" value="Unassembled WGS sequence"/>
</dbReference>
<evidence type="ECO:0008006" key="3">
    <source>
        <dbReference type="Google" id="ProtNLM"/>
    </source>
</evidence>
<reference evidence="2" key="1">
    <citation type="journal article" date="2019" name="Int. J. Syst. Evol. Microbiol.">
        <title>The Global Catalogue of Microorganisms (GCM) 10K type strain sequencing project: providing services to taxonomists for standard genome sequencing and annotation.</title>
        <authorList>
            <consortium name="The Broad Institute Genomics Platform"/>
            <consortium name="The Broad Institute Genome Sequencing Center for Infectious Disease"/>
            <person name="Wu L."/>
            <person name="Ma J."/>
        </authorList>
    </citation>
    <scope>NUCLEOTIDE SEQUENCE [LARGE SCALE GENOMIC DNA]</scope>
    <source>
        <strain evidence="2">JCM 18285</strain>
    </source>
</reference>